<evidence type="ECO:0000313" key="5">
    <source>
        <dbReference type="Proteomes" id="UP001314681"/>
    </source>
</evidence>
<dbReference type="RefSeq" id="WP_158354196.1">
    <property type="nucleotide sequence ID" value="NZ_JAHQCX010000008.1"/>
</dbReference>
<name>A0ABS6K8P9_9FIRM</name>
<evidence type="ECO:0000313" key="4">
    <source>
        <dbReference type="EMBL" id="MBU9726891.1"/>
    </source>
</evidence>
<comment type="catalytic activity">
    <reaction evidence="3">
        <text>alpha-L-fucose = beta-L-fucose</text>
        <dbReference type="Rhea" id="RHEA:25580"/>
        <dbReference type="ChEBI" id="CHEBI:42548"/>
        <dbReference type="ChEBI" id="CHEBI:42589"/>
        <dbReference type="EC" id="5.1.3.29"/>
    </reaction>
</comment>
<dbReference type="Gene3D" id="3.40.1650.10">
    <property type="entry name" value="RbsD-like domain"/>
    <property type="match status" value="1"/>
</dbReference>
<dbReference type="Pfam" id="PF05025">
    <property type="entry name" value="RbsD_FucU"/>
    <property type="match status" value="1"/>
</dbReference>
<dbReference type="EMBL" id="JAHQCX010000008">
    <property type="protein sequence ID" value="MBU9726891.1"/>
    <property type="molecule type" value="Genomic_DNA"/>
</dbReference>
<dbReference type="PANTHER" id="PTHR31690:SF4">
    <property type="entry name" value="FUCOSE MUTAROTASE"/>
    <property type="match status" value="1"/>
</dbReference>
<organism evidence="4 5">
    <name type="scientific">Diplocloster modestus</name>
    <dbReference type="NCBI Taxonomy" id="2850322"/>
    <lineage>
        <taxon>Bacteria</taxon>
        <taxon>Bacillati</taxon>
        <taxon>Bacillota</taxon>
        <taxon>Clostridia</taxon>
        <taxon>Lachnospirales</taxon>
        <taxon>Lachnospiraceae</taxon>
        <taxon>Diplocloster</taxon>
    </lineage>
</organism>
<protein>
    <submittedName>
        <fullName evidence="4">Fucose operon FucU protein</fullName>
    </submittedName>
</protein>
<dbReference type="PANTHER" id="PTHR31690">
    <property type="entry name" value="FUCOSE MUTAROTASE"/>
    <property type="match status" value="1"/>
</dbReference>
<dbReference type="InterPro" id="IPR023750">
    <property type="entry name" value="RbsD-like_sf"/>
</dbReference>
<evidence type="ECO:0000256" key="1">
    <source>
        <dbReference type="ARBA" id="ARBA00000223"/>
    </source>
</evidence>
<comment type="caution">
    <text evidence="4">The sequence shown here is derived from an EMBL/GenBank/DDBJ whole genome shotgun (WGS) entry which is preliminary data.</text>
</comment>
<dbReference type="InterPro" id="IPR007721">
    <property type="entry name" value="RbsD_FucU"/>
</dbReference>
<keyword evidence="5" id="KW-1185">Reference proteome</keyword>
<dbReference type="Proteomes" id="UP001314681">
    <property type="component" value="Unassembled WGS sequence"/>
</dbReference>
<keyword evidence="2" id="KW-0413">Isomerase</keyword>
<dbReference type="InterPro" id="IPR050443">
    <property type="entry name" value="RbsD/FucU_mutarotase"/>
</dbReference>
<sequence length="142" mass="16449">MLKKIPPILPAKLMKNMMEMGHSDILILADANFPAVTNAKRYIRADGVEIPELLEAILPFFPLDIYVQEPVKLMQHLPEEPEPRIWQQYRELIGKYDEEQAFHGFGFIDRLPFYETARSAYVIVQTKTTARYANIMLQKGVI</sequence>
<evidence type="ECO:0000256" key="3">
    <source>
        <dbReference type="ARBA" id="ARBA00036324"/>
    </source>
</evidence>
<dbReference type="SUPFAM" id="SSF102546">
    <property type="entry name" value="RbsD-like"/>
    <property type="match status" value="1"/>
</dbReference>
<comment type="catalytic activity">
    <reaction evidence="1">
        <text>beta-D-ribopyranose = beta-D-ribofuranose</text>
        <dbReference type="Rhea" id="RHEA:25432"/>
        <dbReference type="ChEBI" id="CHEBI:27476"/>
        <dbReference type="ChEBI" id="CHEBI:47002"/>
        <dbReference type="EC" id="5.4.99.62"/>
    </reaction>
</comment>
<reference evidence="4 5" key="1">
    <citation type="submission" date="2021-06" db="EMBL/GenBank/DDBJ databases">
        <title>Description of novel taxa of the family Lachnospiraceae.</title>
        <authorList>
            <person name="Chaplin A.V."/>
            <person name="Sokolova S.R."/>
            <person name="Pikina A.P."/>
            <person name="Korzhanova M."/>
            <person name="Belova V."/>
            <person name="Korostin D."/>
            <person name="Efimov B.A."/>
        </authorList>
    </citation>
    <scope>NUCLEOTIDE SEQUENCE [LARGE SCALE GENOMIC DNA]</scope>
    <source>
        <strain evidence="4 5">ASD4241</strain>
    </source>
</reference>
<proteinExistence type="predicted"/>
<gene>
    <name evidence="4" type="ORF">KTH90_12785</name>
</gene>
<evidence type="ECO:0000256" key="2">
    <source>
        <dbReference type="ARBA" id="ARBA00023235"/>
    </source>
</evidence>
<accession>A0ABS6K8P9</accession>